<evidence type="ECO:0000313" key="9">
    <source>
        <dbReference type="Proteomes" id="UP001181355"/>
    </source>
</evidence>
<dbReference type="Gene3D" id="3.40.50.620">
    <property type="entry name" value="HUPs"/>
    <property type="match status" value="1"/>
</dbReference>
<evidence type="ECO:0000313" key="8">
    <source>
        <dbReference type="EMBL" id="WMW81319.1"/>
    </source>
</evidence>
<protein>
    <recommendedName>
        <fullName evidence="2 6">Cryptochrome DASH</fullName>
    </recommendedName>
</protein>
<dbReference type="InterPro" id="IPR014729">
    <property type="entry name" value="Rossmann-like_a/b/a_fold"/>
</dbReference>
<comment type="similarity">
    <text evidence="1 6">Belongs to the DNA photolyase class-1 family.</text>
</comment>
<accession>A0ABY9RKE7</accession>
<dbReference type="PANTHER" id="PTHR11455">
    <property type="entry name" value="CRYPTOCHROME"/>
    <property type="match status" value="1"/>
</dbReference>
<keyword evidence="5 6" id="KW-0157">Chromophore</keyword>
<feature type="domain" description="Photolyase/cryptochrome alpha/beta" evidence="7">
    <location>
        <begin position="1"/>
        <end position="134"/>
    </location>
</feature>
<dbReference type="NCBIfam" id="TIGR02765">
    <property type="entry name" value="crypto_DASH"/>
    <property type="match status" value="1"/>
</dbReference>
<dbReference type="Gene3D" id="1.25.40.80">
    <property type="match status" value="1"/>
</dbReference>
<comment type="function">
    <text evidence="6">May have a photoreceptor function.</text>
</comment>
<comment type="cofactor">
    <cofactor evidence="6">
        <name>(6R)-5,10-methylene-5,6,7,8-tetrahydrofolate</name>
        <dbReference type="ChEBI" id="CHEBI:15636"/>
    </cofactor>
    <text evidence="6">Binds 1 5,10-methenyltetrahydrofolate (MTHF) per subunit.</text>
</comment>
<dbReference type="InterPro" id="IPR014133">
    <property type="entry name" value="Cry_DASH"/>
</dbReference>
<dbReference type="SUPFAM" id="SSF48173">
    <property type="entry name" value="Cryptochrome/photolyase FAD-binding domain"/>
    <property type="match status" value="1"/>
</dbReference>
<organism evidence="8 9">
    <name type="scientific">Undibacterium cyanobacteriorum</name>
    <dbReference type="NCBI Taxonomy" id="3073561"/>
    <lineage>
        <taxon>Bacteria</taxon>
        <taxon>Pseudomonadati</taxon>
        <taxon>Pseudomonadota</taxon>
        <taxon>Betaproteobacteria</taxon>
        <taxon>Burkholderiales</taxon>
        <taxon>Oxalobacteraceae</taxon>
        <taxon>Undibacterium</taxon>
    </lineage>
</organism>
<name>A0ABY9RKE7_9BURK</name>
<dbReference type="InterPro" id="IPR036134">
    <property type="entry name" value="Crypto/Photolyase_FAD-like_sf"/>
</dbReference>
<comment type="cofactor">
    <cofactor evidence="6">
        <name>FAD</name>
        <dbReference type="ChEBI" id="CHEBI:57692"/>
    </cofactor>
    <text evidence="6">Binds 1 FAD per subunit.</text>
</comment>
<evidence type="ECO:0000256" key="3">
    <source>
        <dbReference type="ARBA" id="ARBA00022630"/>
    </source>
</evidence>
<sequence>MTIAFLFRNDFRLHDQTALQAAITDANQSGQDLLCVVCRPDFAETTRWGWLRWSPLRQAWWCRAVQGLAQALQQRGQRLLICAAPAPVSLARLAPQFKIDRLYCEEICAPEEMDDVQCLEQLGFTVKTVWQSSLLDPHTLPWEAEDLPAIFTDFRKRIEQQGIRPPSPLAVIDRFPGSPDCSHLPQDEVLSVADLNDHAMGISADRIEQSSFPFDPHAEVEAAWSASEYAATQHLQHYLERRLPHTYKKTRNQLSGTEYSSKWSPWLANGTLSARLAFQKLQEFEAQHGANDGSYWLWFELLWRDYFRCLHLQYRARISHLYRERGLLGDAEPPQSSKIGSAERGSLQAWCQGTTGVALVDAAMRELAATGYLSNRLRQVVASYLIYELNGDWRAGAAWFESQLLDYDVYSNQGNWLYIAGHGTDPRGGRRFNIEKQEREYDADGTYRQMWLAK</sequence>
<keyword evidence="4 6" id="KW-0274">FAD</keyword>
<keyword evidence="9" id="KW-1185">Reference proteome</keyword>
<evidence type="ECO:0000256" key="2">
    <source>
        <dbReference type="ARBA" id="ARBA00017881"/>
    </source>
</evidence>
<evidence type="ECO:0000256" key="4">
    <source>
        <dbReference type="ARBA" id="ARBA00022827"/>
    </source>
</evidence>
<proteinExistence type="inferred from homology"/>
<evidence type="ECO:0000256" key="5">
    <source>
        <dbReference type="ARBA" id="ARBA00022991"/>
    </source>
</evidence>
<dbReference type="InterPro" id="IPR036155">
    <property type="entry name" value="Crypto/Photolyase_N_sf"/>
</dbReference>
<dbReference type="InterPro" id="IPR005101">
    <property type="entry name" value="Cryptochr/Photolyase_FAD-bd"/>
</dbReference>
<dbReference type="Pfam" id="PF03441">
    <property type="entry name" value="FAD_binding_7"/>
    <property type="match status" value="1"/>
</dbReference>
<dbReference type="Gene3D" id="1.10.579.10">
    <property type="entry name" value="DNA Cyclobutane Dipyrimidine Photolyase, subunit A, domain 3"/>
    <property type="match status" value="1"/>
</dbReference>
<gene>
    <name evidence="8" type="ORF">RF679_03310</name>
</gene>
<dbReference type="RefSeq" id="WP_309482799.1">
    <property type="nucleotide sequence ID" value="NZ_CP133720.1"/>
</dbReference>
<dbReference type="InterPro" id="IPR002081">
    <property type="entry name" value="Cryptochrome/DNA_photolyase_1"/>
</dbReference>
<dbReference type="PRINTS" id="PR00147">
    <property type="entry name" value="DNAPHOTLYASE"/>
</dbReference>
<keyword evidence="3 6" id="KW-0285">Flavoprotein</keyword>
<reference evidence="8" key="1">
    <citation type="submission" date="2023-09" db="EMBL/GenBank/DDBJ databases">
        <title>Undibacterium sp. 20NA77.5 isolated from freshwater.</title>
        <authorList>
            <person name="Le V."/>
            <person name="Ko S.-R."/>
            <person name="Ahn C.-Y."/>
            <person name="Oh H.-M."/>
        </authorList>
    </citation>
    <scope>NUCLEOTIDE SEQUENCE</scope>
    <source>
        <strain evidence="8">20NA77.5</strain>
    </source>
</reference>
<dbReference type="Pfam" id="PF00875">
    <property type="entry name" value="DNA_photolyase"/>
    <property type="match status" value="1"/>
</dbReference>
<dbReference type="SUPFAM" id="SSF52425">
    <property type="entry name" value="Cryptochrome/photolyase, N-terminal domain"/>
    <property type="match status" value="1"/>
</dbReference>
<evidence type="ECO:0000256" key="6">
    <source>
        <dbReference type="RuleBase" id="RU367151"/>
    </source>
</evidence>
<dbReference type="Proteomes" id="UP001181355">
    <property type="component" value="Chromosome"/>
</dbReference>
<dbReference type="EMBL" id="CP133720">
    <property type="protein sequence ID" value="WMW81319.1"/>
    <property type="molecule type" value="Genomic_DNA"/>
</dbReference>
<dbReference type="PANTHER" id="PTHR11455:SF22">
    <property type="entry name" value="CRYPTOCHROME DASH"/>
    <property type="match status" value="1"/>
</dbReference>
<evidence type="ECO:0000256" key="1">
    <source>
        <dbReference type="ARBA" id="ARBA00005862"/>
    </source>
</evidence>
<evidence type="ECO:0000259" key="7">
    <source>
        <dbReference type="PROSITE" id="PS51645"/>
    </source>
</evidence>
<dbReference type="PROSITE" id="PS51645">
    <property type="entry name" value="PHR_CRY_ALPHA_BETA"/>
    <property type="match status" value="1"/>
</dbReference>
<dbReference type="InterPro" id="IPR006050">
    <property type="entry name" value="DNA_photolyase_N"/>
</dbReference>